<dbReference type="KEGG" id="zmk:HG535_0F00390"/>
<evidence type="ECO:0000259" key="3">
    <source>
        <dbReference type="Pfam" id="PF07967"/>
    </source>
</evidence>
<dbReference type="Proteomes" id="UP000509704">
    <property type="component" value="Chromosome 6"/>
</dbReference>
<evidence type="ECO:0000256" key="2">
    <source>
        <dbReference type="ARBA" id="ARBA00023242"/>
    </source>
</evidence>
<keyword evidence="2" id="KW-0539">Nucleus</keyword>
<keyword evidence="5" id="KW-1185">Reference proteome</keyword>
<feature type="domain" description="C3HC-type" evidence="3">
    <location>
        <begin position="113"/>
        <end position="201"/>
    </location>
</feature>
<dbReference type="OrthoDB" id="4068218at2759"/>
<protein>
    <recommendedName>
        <fullName evidence="3">C3HC-type domain-containing protein</fullName>
    </recommendedName>
</protein>
<comment type="subcellular location">
    <subcellularLocation>
        <location evidence="1">Nucleus</location>
    </subcellularLocation>
</comment>
<evidence type="ECO:0000313" key="4">
    <source>
        <dbReference type="EMBL" id="QLG73529.1"/>
    </source>
</evidence>
<evidence type="ECO:0000256" key="1">
    <source>
        <dbReference type="ARBA" id="ARBA00004123"/>
    </source>
</evidence>
<dbReference type="GO" id="GO:0008270">
    <property type="term" value="F:zinc ion binding"/>
    <property type="evidence" value="ECO:0007669"/>
    <property type="project" value="InterPro"/>
</dbReference>
<reference evidence="4 5" key="1">
    <citation type="submission" date="2020-07" db="EMBL/GenBank/DDBJ databases">
        <title>The yeast mating-type switching endonuclease HO is a domesticated member of an unorthodox homing genetic element family.</title>
        <authorList>
            <person name="Coughlan A.Y."/>
            <person name="Lombardi L."/>
            <person name="Braun-Galleani S."/>
            <person name="Martos A.R."/>
            <person name="Galeote V."/>
            <person name="Bigey F."/>
            <person name="Dequin S."/>
            <person name="Byrne K.P."/>
            <person name="Wolfe K.H."/>
        </authorList>
    </citation>
    <scope>NUCLEOTIDE SEQUENCE [LARGE SCALE GENOMIC DNA]</scope>
    <source>
        <strain evidence="4 5">NRRL Y-6702</strain>
    </source>
</reference>
<evidence type="ECO:0000313" key="5">
    <source>
        <dbReference type="Proteomes" id="UP000509704"/>
    </source>
</evidence>
<gene>
    <name evidence="4" type="ORF">HG535_0F00390</name>
</gene>
<organism evidence="4 5">
    <name type="scientific">Zygotorulaspora mrakii</name>
    <name type="common">Zygosaccharomyces mrakii</name>
    <dbReference type="NCBI Taxonomy" id="42260"/>
    <lineage>
        <taxon>Eukaryota</taxon>
        <taxon>Fungi</taxon>
        <taxon>Dikarya</taxon>
        <taxon>Ascomycota</taxon>
        <taxon>Saccharomycotina</taxon>
        <taxon>Saccharomycetes</taxon>
        <taxon>Saccharomycetales</taxon>
        <taxon>Saccharomycetaceae</taxon>
        <taxon>Zygotorulaspora</taxon>
    </lineage>
</organism>
<sequence length="340" mass="39256">MDSLSHGRLQSLFGMMLRDSEGDKGRNLRMILGTPETRRIIKKWKYRTKNCERATSRNAFLPEKLQKLQPLYYNVSEIVGKEYKGLQLYSLEQALERLNSIVVGTNCVLLSWDDKWINELSLASKGWKFHSLAGETPNTLVLLCSCGRCDTKIYLDLHSTENHNNDNVQNLINERYWEDIVTKSRPSQCPWVSNQFDLSDYHLKEANLIHDITRMQGHETVHFGTSGEITHNSTPLFSQEQLFSLSEFFKCADKRKLELMLRGFIPVEGCNDAVICVRCFRKAFIGSITGSDYLNPHAPWCRYHDETKLPTMITSQLLSAKKTDDIKKRLSDLENYFESV</sequence>
<dbReference type="GO" id="GO:0005634">
    <property type="term" value="C:nucleus"/>
    <property type="evidence" value="ECO:0007669"/>
    <property type="project" value="UniProtKB-SubCell"/>
</dbReference>
<dbReference type="AlphaFoldDB" id="A0A7H9B6D7"/>
<dbReference type="EMBL" id="CP058609">
    <property type="protein sequence ID" value="QLG73529.1"/>
    <property type="molecule type" value="Genomic_DNA"/>
</dbReference>
<name>A0A7H9B6D7_ZYGMR</name>
<dbReference type="InterPro" id="IPR012935">
    <property type="entry name" value="NuBaID_N"/>
</dbReference>
<proteinExistence type="predicted"/>
<dbReference type="RefSeq" id="XP_037145256.1">
    <property type="nucleotide sequence ID" value="XM_037289361.1"/>
</dbReference>
<accession>A0A7H9B6D7</accession>
<dbReference type="Pfam" id="PF07967">
    <property type="entry name" value="zf-C3HC"/>
    <property type="match status" value="1"/>
</dbReference>
<dbReference type="GeneID" id="59237289"/>